<evidence type="ECO:0000313" key="7">
    <source>
        <dbReference type="EMBL" id="MFC5849624.1"/>
    </source>
</evidence>
<gene>
    <name evidence="7" type="ORF">ACFPQ6_15060</name>
</gene>
<dbReference type="InterPro" id="IPR013762">
    <property type="entry name" value="Integrase-like_cat_sf"/>
</dbReference>
<feature type="domain" description="Tyr recombinase" evidence="5">
    <location>
        <begin position="109"/>
        <end position="301"/>
    </location>
</feature>
<comment type="caution">
    <text evidence="7">The sequence shown here is derived from an EMBL/GenBank/DDBJ whole genome shotgun (WGS) entry which is preliminary data.</text>
</comment>
<keyword evidence="1" id="KW-0229">DNA integration</keyword>
<name>A0ABW1DP60_9DEIO</name>
<dbReference type="SUPFAM" id="SSF56349">
    <property type="entry name" value="DNA breaking-rejoining enzymes"/>
    <property type="match status" value="1"/>
</dbReference>
<protein>
    <submittedName>
        <fullName evidence="7">Tyrosine-type recombinase/integrase</fullName>
    </submittedName>
</protein>
<evidence type="ECO:0000313" key="8">
    <source>
        <dbReference type="Proteomes" id="UP001595979"/>
    </source>
</evidence>
<dbReference type="PROSITE" id="PS51898">
    <property type="entry name" value="TYR_RECOMBINASE"/>
    <property type="match status" value="1"/>
</dbReference>
<dbReference type="InterPro" id="IPR010998">
    <property type="entry name" value="Integrase_recombinase_N"/>
</dbReference>
<evidence type="ECO:0000259" key="5">
    <source>
        <dbReference type="PROSITE" id="PS51898"/>
    </source>
</evidence>
<dbReference type="RefSeq" id="WP_380050923.1">
    <property type="nucleotide sequence ID" value="NZ_JBHSOH010000029.1"/>
</dbReference>
<sequence>MSPLLSPIAAFESYLTQEEGLSPATARQYRHDCLSLAAWLGQARPTLEQWTHVAVRDLRAYMQHHKPAPARARRLVSAWKKLWGYLSHVEGLPMQPGPAELKSPKLPTRLPQALMPTEVSRLLTAAREQLNEDKGFRDWAILAFLYGTACRVSEALHLTFGNIQFDSDNLPVSVRIVGKGDKERLVFLSSTAQRALHQWLKVRRAQGHGTSPYVFSHLSGQNAGKPFPVRTVEAAMHRAGVRAGLPRAKCTPHKLRHAHATALMDAGRRIEEVQEVLGHASIATTRIYAQVNRSRLAATAASLPDVL</sequence>
<dbReference type="InterPro" id="IPR011010">
    <property type="entry name" value="DNA_brk_join_enz"/>
</dbReference>
<dbReference type="EMBL" id="JBHSOH010000029">
    <property type="protein sequence ID" value="MFC5849624.1"/>
    <property type="molecule type" value="Genomic_DNA"/>
</dbReference>
<evidence type="ECO:0000256" key="1">
    <source>
        <dbReference type="ARBA" id="ARBA00022908"/>
    </source>
</evidence>
<organism evidence="7 8">
    <name type="scientific">Deinococcus petrolearius</name>
    <dbReference type="NCBI Taxonomy" id="1751295"/>
    <lineage>
        <taxon>Bacteria</taxon>
        <taxon>Thermotogati</taxon>
        <taxon>Deinococcota</taxon>
        <taxon>Deinococci</taxon>
        <taxon>Deinococcales</taxon>
        <taxon>Deinococcaceae</taxon>
        <taxon>Deinococcus</taxon>
    </lineage>
</organism>
<dbReference type="SUPFAM" id="SSF47823">
    <property type="entry name" value="lambda integrase-like, N-terminal domain"/>
    <property type="match status" value="1"/>
</dbReference>
<feature type="domain" description="Core-binding (CB)" evidence="6">
    <location>
        <begin position="2"/>
        <end position="87"/>
    </location>
</feature>
<dbReference type="InterPro" id="IPR004107">
    <property type="entry name" value="Integrase_SAM-like_N"/>
</dbReference>
<evidence type="ECO:0000256" key="3">
    <source>
        <dbReference type="ARBA" id="ARBA00023172"/>
    </source>
</evidence>
<evidence type="ECO:0000256" key="2">
    <source>
        <dbReference type="ARBA" id="ARBA00023125"/>
    </source>
</evidence>
<dbReference type="Gene3D" id="1.10.150.130">
    <property type="match status" value="1"/>
</dbReference>
<keyword evidence="8" id="KW-1185">Reference proteome</keyword>
<evidence type="ECO:0000256" key="4">
    <source>
        <dbReference type="PROSITE-ProRule" id="PRU01248"/>
    </source>
</evidence>
<evidence type="ECO:0000259" key="6">
    <source>
        <dbReference type="PROSITE" id="PS51900"/>
    </source>
</evidence>
<reference evidence="8" key="1">
    <citation type="journal article" date="2019" name="Int. J. Syst. Evol. Microbiol.">
        <title>The Global Catalogue of Microorganisms (GCM) 10K type strain sequencing project: providing services to taxonomists for standard genome sequencing and annotation.</title>
        <authorList>
            <consortium name="The Broad Institute Genomics Platform"/>
            <consortium name="The Broad Institute Genome Sequencing Center for Infectious Disease"/>
            <person name="Wu L."/>
            <person name="Ma J."/>
        </authorList>
    </citation>
    <scope>NUCLEOTIDE SEQUENCE [LARGE SCALE GENOMIC DNA]</scope>
    <source>
        <strain evidence="8">CGMCC 1.15053</strain>
    </source>
</reference>
<dbReference type="Pfam" id="PF02899">
    <property type="entry name" value="Phage_int_SAM_1"/>
    <property type="match status" value="1"/>
</dbReference>
<dbReference type="PROSITE" id="PS51900">
    <property type="entry name" value="CB"/>
    <property type="match status" value="1"/>
</dbReference>
<dbReference type="InterPro" id="IPR050090">
    <property type="entry name" value="Tyrosine_recombinase_XerCD"/>
</dbReference>
<dbReference type="InterPro" id="IPR044068">
    <property type="entry name" value="CB"/>
</dbReference>
<keyword evidence="2 4" id="KW-0238">DNA-binding</keyword>
<dbReference type="Pfam" id="PF00589">
    <property type="entry name" value="Phage_integrase"/>
    <property type="match status" value="1"/>
</dbReference>
<dbReference type="Proteomes" id="UP001595979">
    <property type="component" value="Unassembled WGS sequence"/>
</dbReference>
<proteinExistence type="predicted"/>
<dbReference type="Gene3D" id="1.10.443.10">
    <property type="entry name" value="Intergrase catalytic core"/>
    <property type="match status" value="1"/>
</dbReference>
<dbReference type="PANTHER" id="PTHR30349">
    <property type="entry name" value="PHAGE INTEGRASE-RELATED"/>
    <property type="match status" value="1"/>
</dbReference>
<dbReference type="InterPro" id="IPR002104">
    <property type="entry name" value="Integrase_catalytic"/>
</dbReference>
<keyword evidence="3" id="KW-0233">DNA recombination</keyword>
<accession>A0ABW1DP60</accession>
<dbReference type="PANTHER" id="PTHR30349:SF90">
    <property type="entry name" value="TYROSINE RECOMBINASE XERD"/>
    <property type="match status" value="1"/>
</dbReference>